<sequence length="44" mass="5345">PEFALREKMPIDISEDFVINTVDILLGELYKFEKEKWTSRNKWD</sequence>
<dbReference type="AlphaFoldDB" id="X1UQM2"/>
<evidence type="ECO:0000313" key="1">
    <source>
        <dbReference type="EMBL" id="GAJ05902.1"/>
    </source>
</evidence>
<protein>
    <submittedName>
        <fullName evidence="1">Uncharacterized protein</fullName>
    </submittedName>
</protein>
<organism evidence="1">
    <name type="scientific">marine sediment metagenome</name>
    <dbReference type="NCBI Taxonomy" id="412755"/>
    <lineage>
        <taxon>unclassified sequences</taxon>
        <taxon>metagenomes</taxon>
        <taxon>ecological metagenomes</taxon>
    </lineage>
</organism>
<accession>X1UQM2</accession>
<dbReference type="EMBL" id="BARW01025193">
    <property type="protein sequence ID" value="GAJ05902.1"/>
    <property type="molecule type" value="Genomic_DNA"/>
</dbReference>
<name>X1UQM2_9ZZZZ</name>
<comment type="caution">
    <text evidence="1">The sequence shown here is derived from an EMBL/GenBank/DDBJ whole genome shotgun (WGS) entry which is preliminary data.</text>
</comment>
<reference evidence="1" key="1">
    <citation type="journal article" date="2014" name="Front. Microbiol.">
        <title>High frequency of phylogenetically diverse reductive dehalogenase-homologous genes in deep subseafloor sedimentary metagenomes.</title>
        <authorList>
            <person name="Kawai M."/>
            <person name="Futagami T."/>
            <person name="Toyoda A."/>
            <person name="Takaki Y."/>
            <person name="Nishi S."/>
            <person name="Hori S."/>
            <person name="Arai W."/>
            <person name="Tsubouchi T."/>
            <person name="Morono Y."/>
            <person name="Uchiyama I."/>
            <person name="Ito T."/>
            <person name="Fujiyama A."/>
            <person name="Inagaki F."/>
            <person name="Takami H."/>
        </authorList>
    </citation>
    <scope>NUCLEOTIDE SEQUENCE</scope>
    <source>
        <strain evidence="1">Expedition CK06-06</strain>
    </source>
</reference>
<proteinExistence type="predicted"/>
<feature type="non-terminal residue" evidence="1">
    <location>
        <position position="1"/>
    </location>
</feature>
<gene>
    <name evidence="1" type="ORF">S12H4_41350</name>
</gene>